<dbReference type="Pfam" id="PF12796">
    <property type="entry name" value="Ank_2"/>
    <property type="match status" value="1"/>
</dbReference>
<accession>A0AAD8KHR8</accession>
<feature type="compositionally biased region" description="Polar residues" evidence="4">
    <location>
        <begin position="524"/>
        <end position="541"/>
    </location>
</feature>
<evidence type="ECO:0000313" key="5">
    <source>
        <dbReference type="EMBL" id="KAK1423247.1"/>
    </source>
</evidence>
<gene>
    <name evidence="5" type="ORF">QVD17_18544</name>
</gene>
<dbReference type="SMART" id="SM00248">
    <property type="entry name" value="ANK"/>
    <property type="match status" value="8"/>
</dbReference>
<dbReference type="AlphaFoldDB" id="A0AAD8KHR8"/>
<sequence length="664" mass="72924">MPPTYFPLRWESTGDQWWYASPIDWAAANGHYDLVRELLRLDSNHLIKLSSLRRIRRLEVVWDDEEQFDDVAKNRSLVAQKLLHEGDAKKGKNALIGSGYGGWLLYTAASAGDFAFVQELLHKDPLLVFGEGEYGVTDILYAAARSKNTEVFRLIYDHAMSPRFMCGNGRELGEHIGEIPSAYKQEMKNRAVHALARGGNLGILKEVVGDCFDDQVLGYRDIQGSTILHTAAGRGQLEVVQYLVSTYEMINSTDKQGNTPLHIAACRGQILVVDFLVKTSPSSVHSKNNAGETFLHAAITGFQTPTFRRLDRQIILMKQLLCSKAFNIEEIINTTNNEGRTPLHLAIHGNIDSDLVELIMTVRSINVNKRDSYGMTPLDLLKQRPVSSSSEILMRQLVSAGAIFSNQDYHSARKVLANHLRKGSAGGSPGTAFSVSDSEIFLHSGIENSPCTPTLTMNTADPGQGACPSPSPGPGLEIKSSKKKKHKGIKRFLRWPKMKKTGDSGLGSGSGSVLTTGTKEFPSSLRQRYSKQPVSPPNNKRTLAARSNLPSPIAKKKLASGLVNGVMQAMPHINRRSRSNSFSRSSVSSHYSHTGVDIASGSGSNAMFDECVASFSNKEPGVVTSRKSMNQYFCFGGSRLPAEPSGCDEMQQHEIYDRYVLSTA</sequence>
<evidence type="ECO:0000256" key="2">
    <source>
        <dbReference type="ARBA" id="ARBA00023043"/>
    </source>
</evidence>
<keyword evidence="1" id="KW-0677">Repeat</keyword>
<feature type="repeat" description="ANK" evidence="3">
    <location>
        <begin position="223"/>
        <end position="255"/>
    </location>
</feature>
<proteinExistence type="predicted"/>
<feature type="repeat" description="ANK" evidence="3">
    <location>
        <begin position="256"/>
        <end position="278"/>
    </location>
</feature>
<evidence type="ECO:0000256" key="3">
    <source>
        <dbReference type="PROSITE-ProRule" id="PRU00023"/>
    </source>
</evidence>
<dbReference type="Proteomes" id="UP001229421">
    <property type="component" value="Unassembled WGS sequence"/>
</dbReference>
<keyword evidence="2 3" id="KW-0040">ANK repeat</keyword>
<evidence type="ECO:0000256" key="1">
    <source>
        <dbReference type="ARBA" id="ARBA00022737"/>
    </source>
</evidence>
<reference evidence="5" key="1">
    <citation type="journal article" date="2023" name="bioRxiv">
        <title>Improved chromosome-level genome assembly for marigold (Tagetes erecta).</title>
        <authorList>
            <person name="Jiang F."/>
            <person name="Yuan L."/>
            <person name="Wang S."/>
            <person name="Wang H."/>
            <person name="Xu D."/>
            <person name="Wang A."/>
            <person name="Fan W."/>
        </authorList>
    </citation>
    <scope>NUCLEOTIDE SEQUENCE</scope>
    <source>
        <strain evidence="5">WSJ</strain>
        <tissue evidence="5">Leaf</tissue>
    </source>
</reference>
<dbReference type="PANTHER" id="PTHR24186">
    <property type="entry name" value="PROTEIN PHOSPHATASE 1 REGULATORY SUBUNIT"/>
    <property type="match status" value="1"/>
</dbReference>
<dbReference type="InterPro" id="IPR002110">
    <property type="entry name" value="Ankyrin_rpt"/>
</dbReference>
<evidence type="ECO:0000256" key="4">
    <source>
        <dbReference type="SAM" id="MobiDB-lite"/>
    </source>
</evidence>
<organism evidence="5 6">
    <name type="scientific">Tagetes erecta</name>
    <name type="common">African marigold</name>
    <dbReference type="NCBI Taxonomy" id="13708"/>
    <lineage>
        <taxon>Eukaryota</taxon>
        <taxon>Viridiplantae</taxon>
        <taxon>Streptophyta</taxon>
        <taxon>Embryophyta</taxon>
        <taxon>Tracheophyta</taxon>
        <taxon>Spermatophyta</taxon>
        <taxon>Magnoliopsida</taxon>
        <taxon>eudicotyledons</taxon>
        <taxon>Gunneridae</taxon>
        <taxon>Pentapetalae</taxon>
        <taxon>asterids</taxon>
        <taxon>campanulids</taxon>
        <taxon>Asterales</taxon>
        <taxon>Asteraceae</taxon>
        <taxon>Asteroideae</taxon>
        <taxon>Heliantheae alliance</taxon>
        <taxon>Tageteae</taxon>
        <taxon>Tagetes</taxon>
    </lineage>
</organism>
<name>A0AAD8KHR8_TARER</name>
<dbReference type="GO" id="GO:0005886">
    <property type="term" value="C:plasma membrane"/>
    <property type="evidence" value="ECO:0007669"/>
    <property type="project" value="TreeGrafter"/>
</dbReference>
<dbReference type="PROSITE" id="PS50088">
    <property type="entry name" value="ANK_REPEAT"/>
    <property type="match status" value="2"/>
</dbReference>
<keyword evidence="6" id="KW-1185">Reference proteome</keyword>
<dbReference type="PANTHER" id="PTHR24186:SF38">
    <property type="entry name" value="ANKYRIN REPEAT FAMILY PROTEIN"/>
    <property type="match status" value="1"/>
</dbReference>
<dbReference type="Pfam" id="PF00023">
    <property type="entry name" value="Ank"/>
    <property type="match status" value="1"/>
</dbReference>
<protein>
    <submittedName>
        <fullName evidence="5">Uncharacterized protein</fullName>
    </submittedName>
</protein>
<comment type="caution">
    <text evidence="5">The sequence shown here is derived from an EMBL/GenBank/DDBJ whole genome shotgun (WGS) entry which is preliminary data.</text>
</comment>
<feature type="region of interest" description="Disordered" evidence="4">
    <location>
        <begin position="498"/>
        <end position="551"/>
    </location>
</feature>
<dbReference type="EMBL" id="JAUHHV010000005">
    <property type="protein sequence ID" value="KAK1423247.1"/>
    <property type="molecule type" value="Genomic_DNA"/>
</dbReference>
<dbReference type="InterPro" id="IPR036770">
    <property type="entry name" value="Ankyrin_rpt-contain_sf"/>
</dbReference>
<dbReference type="PROSITE" id="PS50297">
    <property type="entry name" value="ANK_REP_REGION"/>
    <property type="match status" value="2"/>
</dbReference>
<feature type="region of interest" description="Disordered" evidence="4">
    <location>
        <begin position="459"/>
        <end position="483"/>
    </location>
</feature>
<dbReference type="SUPFAM" id="SSF48403">
    <property type="entry name" value="Ankyrin repeat"/>
    <property type="match status" value="1"/>
</dbReference>
<dbReference type="Gene3D" id="1.25.40.20">
    <property type="entry name" value="Ankyrin repeat-containing domain"/>
    <property type="match status" value="3"/>
</dbReference>
<evidence type="ECO:0000313" key="6">
    <source>
        <dbReference type="Proteomes" id="UP001229421"/>
    </source>
</evidence>